<evidence type="ECO:0000256" key="1">
    <source>
        <dbReference type="SAM" id="MobiDB-lite"/>
    </source>
</evidence>
<sequence length="142" mass="16090">MHSLVTPYGYSSESCGYCKDASTGRRTPSSRASYYISSKNLTVQVYQGLVDRGWRRSGTILYKPDVLRHCCPHYTIRLPAASFTPAKDHRQVVNRWNRYVLGDEYIKDAAKIAPKSKENGKETPSISSLPFTRPSMLTSRPR</sequence>
<gene>
    <name evidence="3" type="ORF">B0J11DRAFT_109031</name>
</gene>
<protein>
    <submittedName>
        <fullName evidence="3">Arginine-tRNA-protein transferase</fullName>
    </submittedName>
</protein>
<reference evidence="3" key="1">
    <citation type="journal article" date="2021" name="Nat. Commun.">
        <title>Genetic determinants of endophytism in the Arabidopsis root mycobiome.</title>
        <authorList>
            <person name="Mesny F."/>
            <person name="Miyauchi S."/>
            <person name="Thiergart T."/>
            <person name="Pickel B."/>
            <person name="Atanasova L."/>
            <person name="Karlsson M."/>
            <person name="Huettel B."/>
            <person name="Barry K.W."/>
            <person name="Haridas S."/>
            <person name="Chen C."/>
            <person name="Bauer D."/>
            <person name="Andreopoulos W."/>
            <person name="Pangilinan J."/>
            <person name="LaButti K."/>
            <person name="Riley R."/>
            <person name="Lipzen A."/>
            <person name="Clum A."/>
            <person name="Drula E."/>
            <person name="Henrissat B."/>
            <person name="Kohler A."/>
            <person name="Grigoriev I.V."/>
            <person name="Martin F.M."/>
            <person name="Hacquard S."/>
        </authorList>
    </citation>
    <scope>NUCLEOTIDE SEQUENCE</scope>
    <source>
        <strain evidence="3">MPI-CAGE-CH-0243</strain>
    </source>
</reference>
<dbReference type="EMBL" id="JAGMWT010000014">
    <property type="protein sequence ID" value="KAH7117095.1"/>
    <property type="molecule type" value="Genomic_DNA"/>
</dbReference>
<name>A0A9P9IF45_9PLEO</name>
<dbReference type="AlphaFoldDB" id="A0A9P9IF45"/>
<dbReference type="InterPro" id="IPR007471">
    <property type="entry name" value="N-end_Aminoacyl_Trfase_N"/>
</dbReference>
<dbReference type="PANTHER" id="PTHR21367">
    <property type="entry name" value="ARGININE-TRNA-PROTEIN TRANSFERASE 1"/>
    <property type="match status" value="1"/>
</dbReference>
<evidence type="ECO:0000313" key="4">
    <source>
        <dbReference type="Proteomes" id="UP000700596"/>
    </source>
</evidence>
<dbReference type="GO" id="GO:0004057">
    <property type="term" value="F:arginyl-tRNA--protein transferase activity"/>
    <property type="evidence" value="ECO:0007669"/>
    <property type="project" value="InterPro"/>
</dbReference>
<dbReference type="OrthoDB" id="3754642at2759"/>
<feature type="domain" description="N-end aminoacyl transferase N-terminal" evidence="2">
    <location>
        <begin position="14"/>
        <end position="91"/>
    </location>
</feature>
<evidence type="ECO:0000313" key="3">
    <source>
        <dbReference type="EMBL" id="KAH7117095.1"/>
    </source>
</evidence>
<accession>A0A9P9IF45</accession>
<dbReference type="Pfam" id="PF04376">
    <property type="entry name" value="ATE_N"/>
    <property type="match status" value="1"/>
</dbReference>
<feature type="compositionally biased region" description="Basic and acidic residues" evidence="1">
    <location>
        <begin position="112"/>
        <end position="121"/>
    </location>
</feature>
<organism evidence="3 4">
    <name type="scientific">Dendryphion nanum</name>
    <dbReference type="NCBI Taxonomy" id="256645"/>
    <lineage>
        <taxon>Eukaryota</taxon>
        <taxon>Fungi</taxon>
        <taxon>Dikarya</taxon>
        <taxon>Ascomycota</taxon>
        <taxon>Pezizomycotina</taxon>
        <taxon>Dothideomycetes</taxon>
        <taxon>Pleosporomycetidae</taxon>
        <taxon>Pleosporales</taxon>
        <taxon>Torulaceae</taxon>
        <taxon>Dendryphion</taxon>
    </lineage>
</organism>
<feature type="compositionally biased region" description="Polar residues" evidence="1">
    <location>
        <begin position="122"/>
        <end position="142"/>
    </location>
</feature>
<dbReference type="Proteomes" id="UP000700596">
    <property type="component" value="Unassembled WGS sequence"/>
</dbReference>
<dbReference type="GO" id="GO:0005737">
    <property type="term" value="C:cytoplasm"/>
    <property type="evidence" value="ECO:0007669"/>
    <property type="project" value="TreeGrafter"/>
</dbReference>
<dbReference type="PANTHER" id="PTHR21367:SF1">
    <property type="entry name" value="ARGINYL-TRNA--PROTEIN TRANSFERASE 1"/>
    <property type="match status" value="1"/>
</dbReference>
<keyword evidence="3" id="KW-0808">Transferase</keyword>
<dbReference type="InterPro" id="IPR030700">
    <property type="entry name" value="N-end_Aminoacyl_Trfase"/>
</dbReference>
<keyword evidence="4" id="KW-1185">Reference proteome</keyword>
<comment type="caution">
    <text evidence="3">The sequence shown here is derived from an EMBL/GenBank/DDBJ whole genome shotgun (WGS) entry which is preliminary data.</text>
</comment>
<proteinExistence type="predicted"/>
<feature type="region of interest" description="Disordered" evidence="1">
    <location>
        <begin position="112"/>
        <end position="142"/>
    </location>
</feature>
<evidence type="ECO:0000259" key="2">
    <source>
        <dbReference type="Pfam" id="PF04376"/>
    </source>
</evidence>